<sequence>MLDSYLLEYFNAVAEEGTTLKASEKLNVSQPSVTKAIQKLEYELGIDLFDRRPNKIVLNENGRIISEYIKDAISIDKRIREKAKELKRKSLTIHVEMTAPGPTFKYPDFFYFEKDNNPQTLEIKDEKKCINDVISGIADVAFINSKIQIEGIYCEKIMDEKLYVYLPKNHFLSKKSEGVTFEELDGQSFLIAKDLGPWDKIVETHLKKSKFFRQEQENLSEIVSASSIPGFATNISLKFRNEPNRVVIPIISEDTTITFYAICKKDKLHILRKIQK</sequence>
<reference evidence="6" key="2">
    <citation type="journal article" date="2021" name="PeerJ">
        <title>Extensive microbial diversity within the chicken gut microbiome revealed by metagenomics and culture.</title>
        <authorList>
            <person name="Gilroy R."/>
            <person name="Ravi A."/>
            <person name="Getino M."/>
            <person name="Pursley I."/>
            <person name="Horton D.L."/>
            <person name="Alikhan N.F."/>
            <person name="Baker D."/>
            <person name="Gharbi K."/>
            <person name="Hall N."/>
            <person name="Watson M."/>
            <person name="Adriaenssens E.M."/>
            <person name="Foster-Nyarko E."/>
            <person name="Jarju S."/>
            <person name="Secka A."/>
            <person name="Antonio M."/>
            <person name="Oren A."/>
            <person name="Chaudhuri R.R."/>
            <person name="La Ragione R."/>
            <person name="Hildebrand F."/>
            <person name="Pallen M.J."/>
        </authorList>
    </citation>
    <scope>NUCLEOTIDE SEQUENCE</scope>
    <source>
        <strain evidence="6">11159</strain>
    </source>
</reference>
<dbReference type="PANTHER" id="PTHR30126">
    <property type="entry name" value="HTH-TYPE TRANSCRIPTIONAL REGULATOR"/>
    <property type="match status" value="1"/>
</dbReference>
<comment type="similarity">
    <text evidence="1">Belongs to the LysR transcriptional regulatory family.</text>
</comment>
<dbReference type="Pfam" id="PF03466">
    <property type="entry name" value="LysR_substrate"/>
    <property type="match status" value="1"/>
</dbReference>
<dbReference type="InterPro" id="IPR036388">
    <property type="entry name" value="WH-like_DNA-bd_sf"/>
</dbReference>
<feature type="domain" description="HTH lysR-type" evidence="5">
    <location>
        <begin position="2"/>
        <end position="59"/>
    </location>
</feature>
<reference evidence="6" key="1">
    <citation type="submission" date="2020-10" db="EMBL/GenBank/DDBJ databases">
        <authorList>
            <person name="Gilroy R."/>
        </authorList>
    </citation>
    <scope>NUCLEOTIDE SEQUENCE</scope>
    <source>
        <strain evidence="6">11159</strain>
    </source>
</reference>
<dbReference type="Gene3D" id="3.40.190.290">
    <property type="match status" value="1"/>
</dbReference>
<dbReference type="Pfam" id="PF00126">
    <property type="entry name" value="HTH_1"/>
    <property type="match status" value="1"/>
</dbReference>
<accession>A0A9D9GX59</accession>
<keyword evidence="3" id="KW-0238">DNA-binding</keyword>
<dbReference type="AlphaFoldDB" id="A0A9D9GX59"/>
<dbReference type="InterPro" id="IPR036390">
    <property type="entry name" value="WH_DNA-bd_sf"/>
</dbReference>
<name>A0A9D9GX59_9BACL</name>
<keyword evidence="2" id="KW-0805">Transcription regulation</keyword>
<proteinExistence type="inferred from homology"/>
<organism evidence="6 7">
    <name type="scientific">Candidatus Onthovivens merdipullorum</name>
    <dbReference type="NCBI Taxonomy" id="2840889"/>
    <lineage>
        <taxon>Bacteria</taxon>
        <taxon>Bacillati</taxon>
        <taxon>Bacillota</taxon>
        <taxon>Bacilli</taxon>
        <taxon>Bacillales</taxon>
        <taxon>Candidatus Onthovivens</taxon>
    </lineage>
</organism>
<evidence type="ECO:0000313" key="6">
    <source>
        <dbReference type="EMBL" id="MBO8427537.1"/>
    </source>
</evidence>
<gene>
    <name evidence="6" type="ORF">IAC58_03165</name>
</gene>
<protein>
    <submittedName>
        <fullName evidence="6">LysR family transcriptional regulator</fullName>
    </submittedName>
</protein>
<evidence type="ECO:0000259" key="5">
    <source>
        <dbReference type="PROSITE" id="PS50931"/>
    </source>
</evidence>
<evidence type="ECO:0000256" key="4">
    <source>
        <dbReference type="ARBA" id="ARBA00023163"/>
    </source>
</evidence>
<dbReference type="InterPro" id="IPR005119">
    <property type="entry name" value="LysR_subst-bd"/>
</dbReference>
<dbReference type="Gene3D" id="1.10.10.10">
    <property type="entry name" value="Winged helix-like DNA-binding domain superfamily/Winged helix DNA-binding domain"/>
    <property type="match status" value="1"/>
</dbReference>
<dbReference type="SUPFAM" id="SSF53850">
    <property type="entry name" value="Periplasmic binding protein-like II"/>
    <property type="match status" value="1"/>
</dbReference>
<dbReference type="Proteomes" id="UP000823613">
    <property type="component" value="Unassembled WGS sequence"/>
</dbReference>
<evidence type="ECO:0000256" key="1">
    <source>
        <dbReference type="ARBA" id="ARBA00009437"/>
    </source>
</evidence>
<comment type="caution">
    <text evidence="6">The sequence shown here is derived from an EMBL/GenBank/DDBJ whole genome shotgun (WGS) entry which is preliminary data.</text>
</comment>
<evidence type="ECO:0000256" key="3">
    <source>
        <dbReference type="ARBA" id="ARBA00023125"/>
    </source>
</evidence>
<dbReference type="InterPro" id="IPR000847">
    <property type="entry name" value="LysR_HTH_N"/>
</dbReference>
<dbReference type="EMBL" id="JADIMY010000066">
    <property type="protein sequence ID" value="MBO8427537.1"/>
    <property type="molecule type" value="Genomic_DNA"/>
</dbReference>
<evidence type="ECO:0000313" key="7">
    <source>
        <dbReference type="Proteomes" id="UP000823613"/>
    </source>
</evidence>
<keyword evidence="4" id="KW-0804">Transcription</keyword>
<dbReference type="GO" id="GO:0003700">
    <property type="term" value="F:DNA-binding transcription factor activity"/>
    <property type="evidence" value="ECO:0007669"/>
    <property type="project" value="InterPro"/>
</dbReference>
<dbReference type="SUPFAM" id="SSF46785">
    <property type="entry name" value="Winged helix' DNA-binding domain"/>
    <property type="match status" value="1"/>
</dbReference>
<dbReference type="PRINTS" id="PR00039">
    <property type="entry name" value="HTHLYSR"/>
</dbReference>
<dbReference type="GO" id="GO:0003677">
    <property type="term" value="F:DNA binding"/>
    <property type="evidence" value="ECO:0007669"/>
    <property type="project" value="UniProtKB-KW"/>
</dbReference>
<dbReference type="CDD" id="cd05466">
    <property type="entry name" value="PBP2_LTTR_substrate"/>
    <property type="match status" value="1"/>
</dbReference>
<dbReference type="PROSITE" id="PS50931">
    <property type="entry name" value="HTH_LYSR"/>
    <property type="match status" value="1"/>
</dbReference>
<evidence type="ECO:0000256" key="2">
    <source>
        <dbReference type="ARBA" id="ARBA00023015"/>
    </source>
</evidence>